<organism evidence="3 4">
    <name type="scientific">Chlamydia avium 10DC88</name>
    <dbReference type="NCBI Taxonomy" id="1229831"/>
    <lineage>
        <taxon>Bacteria</taxon>
        <taxon>Pseudomonadati</taxon>
        <taxon>Chlamydiota</taxon>
        <taxon>Chlamydiia</taxon>
        <taxon>Chlamydiales</taxon>
        <taxon>Chlamydiaceae</taxon>
        <taxon>Chlamydia/Chlamydophila group</taxon>
        <taxon>Chlamydia</taxon>
    </lineage>
</organism>
<evidence type="ECO:0000256" key="1">
    <source>
        <dbReference type="ARBA" id="ARBA00010282"/>
    </source>
</evidence>
<comment type="similarity">
    <text evidence="1">Belongs to the SufE family.</text>
</comment>
<dbReference type="InterPro" id="IPR003808">
    <property type="entry name" value="Fe-S_metab-assoc_dom"/>
</dbReference>
<feature type="domain" description="Fe-S metabolism associated" evidence="2">
    <location>
        <begin position="28"/>
        <end position="137"/>
    </location>
</feature>
<name>W8JR49_9CHLA</name>
<dbReference type="AlphaFoldDB" id="W8JR49"/>
<proteinExistence type="inferred from homology"/>
<dbReference type="PANTHER" id="PTHR43597:SF5">
    <property type="entry name" value="SUFE-LIKE PROTEIN 2, CHLOROPLASTIC"/>
    <property type="match status" value="1"/>
</dbReference>
<dbReference type="HOGENOM" id="CLU_124502_0_2_0"/>
<dbReference type="Pfam" id="PF02657">
    <property type="entry name" value="SufE"/>
    <property type="match status" value="1"/>
</dbReference>
<dbReference type="KEGG" id="cav:M832_04750"/>
<dbReference type="SUPFAM" id="SSF82649">
    <property type="entry name" value="SufE/NifU"/>
    <property type="match status" value="1"/>
</dbReference>
<dbReference type="EMBL" id="CP006571">
    <property type="protein sequence ID" value="AHK63338.1"/>
    <property type="molecule type" value="Genomic_DNA"/>
</dbReference>
<evidence type="ECO:0000313" key="4">
    <source>
        <dbReference type="Proteomes" id="UP000019433"/>
    </source>
</evidence>
<dbReference type="PANTHER" id="PTHR43597">
    <property type="entry name" value="SULFUR ACCEPTOR PROTEIN CSDE"/>
    <property type="match status" value="1"/>
</dbReference>
<evidence type="ECO:0000259" key="2">
    <source>
        <dbReference type="Pfam" id="PF02657"/>
    </source>
</evidence>
<gene>
    <name evidence="3" type="ORF">M832_04750</name>
</gene>
<protein>
    <submittedName>
        <fullName evidence="3">Fe-S metabolism associated domain protein</fullName>
    </submittedName>
</protein>
<dbReference type="Gene3D" id="3.90.1010.10">
    <property type="match status" value="1"/>
</dbReference>
<dbReference type="eggNOG" id="COG2166">
    <property type="taxonomic scope" value="Bacteria"/>
</dbReference>
<evidence type="ECO:0000313" key="3">
    <source>
        <dbReference type="EMBL" id="AHK63338.1"/>
    </source>
</evidence>
<reference evidence="3 4" key="1">
    <citation type="journal article" date="2014" name="Syst. Appl. Microbiol.">
        <title>Evidence for the existence of two new members of the family Chlamydiaceae and proposal of Chlamydia avium sp. nov. and Chlamydia gallinacea sp. nov.</title>
        <authorList>
            <person name="Sachse K."/>
            <person name="Laroucau K."/>
            <person name="Riege K."/>
            <person name="Wehner S."/>
            <person name="Dilcher M."/>
            <person name="Creasy H.H."/>
            <person name="Weidmann M."/>
            <person name="Myers G."/>
            <person name="Vorimore F."/>
            <person name="Vicari N."/>
            <person name="Magnino S."/>
            <person name="Liebler-Tenorio E."/>
            <person name="Ruettger A."/>
            <person name="Bavoil P.M."/>
            <person name="Hufert F.T."/>
            <person name="Rossello-Mora R."/>
            <person name="Marz M."/>
        </authorList>
    </citation>
    <scope>NUCLEOTIDE SEQUENCE [LARGE SCALE GENOMIC DNA]</scope>
    <source>
        <strain evidence="3 4">10DC88</strain>
    </source>
</reference>
<dbReference type="STRING" id="1229831.M832_04750"/>
<accession>W8JR49</accession>
<dbReference type="Proteomes" id="UP000019433">
    <property type="component" value="Chromosome"/>
</dbReference>
<dbReference type="PATRIC" id="fig|1229831.3.peg.482"/>
<sequence length="152" mass="17560">MTLEPLHHSHCLKKQHRICQILFPEPFDQDNLYASILKMGELSREFDKSKLVRENLVVGCQSDLYLYEICQEGRLFFFTHTESLISSGIASMFADIYSGEFPETILTCKPFFFDKLSQYLSLGRKTGGEALYLRMKQISVRHLKLSSPLSIE</sequence>